<reference evidence="2 3" key="1">
    <citation type="submission" date="2014-10" db="EMBL/GenBank/DDBJ databases">
        <title>Draft genome sequence of Actinoplanes utahensis NRRL 12052.</title>
        <authorList>
            <person name="Velasco-Bucheli B."/>
            <person name="del Cerro C."/>
            <person name="Hormigo D."/>
            <person name="Garcia J.L."/>
            <person name="Acebal C."/>
            <person name="Arroyo M."/>
            <person name="de la Mata I."/>
        </authorList>
    </citation>
    <scope>NUCLEOTIDE SEQUENCE [LARGE SCALE GENOMIC DNA]</scope>
    <source>
        <strain evidence="2 3">NRRL 12052</strain>
    </source>
</reference>
<keyword evidence="1" id="KW-0472">Membrane</keyword>
<dbReference type="AlphaFoldDB" id="A0A0A6UMB2"/>
<keyword evidence="1" id="KW-0812">Transmembrane</keyword>
<comment type="caution">
    <text evidence="2">The sequence shown here is derived from an EMBL/GenBank/DDBJ whole genome shotgun (WGS) entry which is preliminary data.</text>
</comment>
<dbReference type="STRING" id="1869.MB27_18410"/>
<feature type="transmembrane region" description="Helical" evidence="1">
    <location>
        <begin position="86"/>
        <end position="107"/>
    </location>
</feature>
<dbReference type="Pfam" id="PF07332">
    <property type="entry name" value="Phage_holin_3_6"/>
    <property type="match status" value="1"/>
</dbReference>
<proteinExistence type="predicted"/>
<feature type="transmembrane region" description="Helical" evidence="1">
    <location>
        <begin position="57"/>
        <end position="80"/>
    </location>
</feature>
<accession>A0A0A6UMB2</accession>
<sequence length="144" mass="14782">MADVLNGVPARPISEQSTAELVQRASEQLGRLVRDEITLAKAELTEKGKRAGIGAGLFGGAGVLALYGLGAAIATTVIALDLVLPLWAAALIVTVVLFAVAGVLALLGKKQVNRAVPPEPSAAIASVKADVDEVKHAVKERSRA</sequence>
<dbReference type="Proteomes" id="UP000054537">
    <property type="component" value="Unassembled WGS sequence"/>
</dbReference>
<organism evidence="2 3">
    <name type="scientific">Actinoplanes utahensis</name>
    <dbReference type="NCBI Taxonomy" id="1869"/>
    <lineage>
        <taxon>Bacteria</taxon>
        <taxon>Bacillati</taxon>
        <taxon>Actinomycetota</taxon>
        <taxon>Actinomycetes</taxon>
        <taxon>Micromonosporales</taxon>
        <taxon>Micromonosporaceae</taxon>
        <taxon>Actinoplanes</taxon>
    </lineage>
</organism>
<dbReference type="eggNOG" id="ENOG5032SHV">
    <property type="taxonomic scope" value="Bacteria"/>
</dbReference>
<dbReference type="EMBL" id="JRTT01000020">
    <property type="protein sequence ID" value="KHD76213.1"/>
    <property type="molecule type" value="Genomic_DNA"/>
</dbReference>
<evidence type="ECO:0000313" key="2">
    <source>
        <dbReference type="EMBL" id="KHD76213.1"/>
    </source>
</evidence>
<evidence type="ECO:0000313" key="3">
    <source>
        <dbReference type="Proteomes" id="UP000054537"/>
    </source>
</evidence>
<dbReference type="RefSeq" id="WP_043526100.1">
    <property type="nucleotide sequence ID" value="NZ_BAABKU010000002.1"/>
</dbReference>
<keyword evidence="1" id="KW-1133">Transmembrane helix</keyword>
<dbReference type="InterPro" id="IPR009937">
    <property type="entry name" value="Phage_holin_3_6"/>
</dbReference>
<name>A0A0A6UMB2_ACTUT</name>
<keyword evidence="3" id="KW-1185">Reference proteome</keyword>
<evidence type="ECO:0000256" key="1">
    <source>
        <dbReference type="SAM" id="Phobius"/>
    </source>
</evidence>
<protein>
    <submittedName>
        <fullName evidence="2">Membrane protein</fullName>
    </submittedName>
</protein>
<gene>
    <name evidence="2" type="ORF">MB27_18410</name>
</gene>
<dbReference type="OrthoDB" id="4870234at2"/>